<dbReference type="InterPro" id="IPR032466">
    <property type="entry name" value="Metal_Hydrolase"/>
</dbReference>
<organism evidence="5 6">
    <name type="scientific">Trichophyton rubrum</name>
    <name type="common">Athlete's foot fungus</name>
    <name type="synonym">Epidermophyton rubrum</name>
    <dbReference type="NCBI Taxonomy" id="5551"/>
    <lineage>
        <taxon>Eukaryota</taxon>
        <taxon>Fungi</taxon>
        <taxon>Dikarya</taxon>
        <taxon>Ascomycota</taxon>
        <taxon>Pezizomycotina</taxon>
        <taxon>Eurotiomycetes</taxon>
        <taxon>Eurotiomycetidae</taxon>
        <taxon>Onygenales</taxon>
        <taxon>Arthrodermataceae</taxon>
        <taxon>Trichophyton</taxon>
    </lineage>
</organism>
<accession>A0A178F2F5</accession>
<evidence type="ECO:0000256" key="3">
    <source>
        <dbReference type="SAM" id="MobiDB-lite"/>
    </source>
</evidence>
<dbReference type="PANTHER" id="PTHR43383">
    <property type="entry name" value="NODULIN 6"/>
    <property type="match status" value="1"/>
</dbReference>
<proteinExistence type="inferred from homology"/>
<dbReference type="PROSITE" id="PS51987">
    <property type="entry name" value="GS_CATALYTIC"/>
    <property type="match status" value="1"/>
</dbReference>
<protein>
    <submittedName>
        <fullName evidence="5">Developmental protein FluG</fullName>
    </submittedName>
</protein>
<dbReference type="SUPFAM" id="SSF51556">
    <property type="entry name" value="Metallo-dependent hydrolases"/>
    <property type="match status" value="1"/>
</dbReference>
<dbReference type="SMART" id="SM01230">
    <property type="entry name" value="Gln-synt_C"/>
    <property type="match status" value="1"/>
</dbReference>
<evidence type="ECO:0000259" key="4">
    <source>
        <dbReference type="PROSITE" id="PS51987"/>
    </source>
</evidence>
<dbReference type="Gene3D" id="3.30.590.10">
    <property type="entry name" value="Glutamine synthetase/guanido kinase, catalytic domain"/>
    <property type="match status" value="1"/>
</dbReference>
<dbReference type="VEuPathDB" id="FungiDB:TERG_02368"/>
<dbReference type="Proteomes" id="UP000243015">
    <property type="component" value="Unassembled WGS sequence"/>
</dbReference>
<evidence type="ECO:0000256" key="1">
    <source>
        <dbReference type="PROSITE-ProRule" id="PRU01331"/>
    </source>
</evidence>
<evidence type="ECO:0000313" key="5">
    <source>
        <dbReference type="EMBL" id="OAL65637.1"/>
    </source>
</evidence>
<gene>
    <name evidence="5" type="ORF">A7C99_2734</name>
</gene>
<evidence type="ECO:0000256" key="2">
    <source>
        <dbReference type="RuleBase" id="RU000384"/>
    </source>
</evidence>
<reference evidence="5 6" key="1">
    <citation type="submission" date="2016-05" db="EMBL/GenBank/DDBJ databases">
        <title>Genome sequencing of Trichophyton rubrum CMCC(F)T1i isolated from hair.</title>
        <authorList>
            <person name="Zhan P."/>
            <person name="Tao Y."/>
            <person name="Liu W."/>
        </authorList>
    </citation>
    <scope>NUCLEOTIDE SEQUENCE [LARGE SCALE GENOMIC DNA]</scope>
    <source>
        <strain evidence="6">CMCC(F)T1i</strain>
    </source>
</reference>
<dbReference type="FunFam" id="3.30.590.10:FF:000013">
    <property type="entry name" value="Related to fluG protein"/>
    <property type="match status" value="1"/>
</dbReference>
<name>A0A178F2F5_TRIRU</name>
<dbReference type="GO" id="GO:0016787">
    <property type="term" value="F:hydrolase activity"/>
    <property type="evidence" value="ECO:0007669"/>
    <property type="project" value="InterPro"/>
</dbReference>
<sequence length="984" mass="110425">MNQANDNSLPEALEPSKQDGLASVQPDGSRDSVMLPPSHSELVCYMRVRDNAGSQGVRLAVFLLPCNLKPRFRAFDNHQHQARRDPMADVQALRRLIQTHPLIDNHAHNILSAEYAADYGRYPLESIVSEAQGDSLLKDGCKSLPHFRAISQLADLYGCPAELNAVKAAREAAIAANYEQLVKKCLHGTHMLLIDDGLNIDHSESFEWHDRFTPGSTKRIVRIESLAASILKILLQKTSGDELLFDTPETEDEGGLIFGKYPSSQLLSIFEVAFKSRIKGYLEDLDIAGFKSIICYRSGLAVKKPATKDLLKSFSSHFQSMSTDGSSRIDSKPLNDYLVVTVLTIIHQYHLTTGKSKPIQFHTGLGDSDIELNQSDPALLQSVIEQFETVNFVLLHSSYPFTRQAGYLASSYKNVYLDLGEVFPMISRDGQISVVRQALELVPTSKLLWSTDGHFHPETFWLANLQFRQALELVFTEYVYKGDFNIDQAMTSVADILFNNSNELYNLDQSVSFETIMDLQRATESSFPELFAQRPSETIMQTAQRFMSVYNTIDFYWLQFVDYTATVRVRMLPAGQFYRMIRGKSIGITMALMNLLQNDTLGEPGALTAGQFLLRPDITTLSPNLKRSGSPNSATVMTFWKNSKGKPLEGCPRYTLQNLVDKCKSEFGISLLVGFEVEVVFMKPSDAKRDHRYNYLEDEDYFTPWVLNHSWSNMTSDTRTALPLVEEIASELLSLGIEIEQFHAESSPGQFEFVLPPSRPLASVDLLIRARQVIVTVAERHGVRATLYPRPSPNHAGTASHAHISVSPTNHENSFLAGMLEHFPSVLAFTFPQDACYARVLPGIWAGGIWVAWGDQNRETPIRKISDGHWEIKSMDGMSNPYLAMAAVIGAEYLGLKDRMELKVKACNVDPVGLNDEERKELGITTIMPTSIDESIAALKADTALQELLGKVFVKRYIAVRQGEQRLLQSMSETKRRNWLIEKY</sequence>
<comment type="caution">
    <text evidence="5">The sequence shown here is derived from an EMBL/GenBank/DDBJ whole genome shotgun (WGS) entry which is preliminary data.</text>
</comment>
<dbReference type="GO" id="GO:0004356">
    <property type="term" value="F:glutamine synthetase activity"/>
    <property type="evidence" value="ECO:0007669"/>
    <property type="project" value="InterPro"/>
</dbReference>
<dbReference type="EMBL" id="LHPM01000013">
    <property type="protein sequence ID" value="OAL65637.1"/>
    <property type="molecule type" value="Genomic_DNA"/>
</dbReference>
<evidence type="ECO:0000313" key="6">
    <source>
        <dbReference type="Proteomes" id="UP000243015"/>
    </source>
</evidence>
<dbReference type="PANTHER" id="PTHR43383:SF2">
    <property type="entry name" value="AMIDOHYDROLASE 2 FAMILY PROTEIN"/>
    <property type="match status" value="1"/>
</dbReference>
<comment type="similarity">
    <text evidence="1 2">Belongs to the glutamine synthetase family.</text>
</comment>
<feature type="domain" description="GS catalytic" evidence="4">
    <location>
        <begin position="652"/>
        <end position="984"/>
    </location>
</feature>
<dbReference type="AlphaFoldDB" id="A0A178F2F5"/>
<dbReference type="SUPFAM" id="SSF55931">
    <property type="entry name" value="Glutamine synthetase/guanido kinase"/>
    <property type="match status" value="1"/>
</dbReference>
<dbReference type="InterPro" id="IPR006680">
    <property type="entry name" value="Amidohydro-rel"/>
</dbReference>
<dbReference type="Pfam" id="PF04909">
    <property type="entry name" value="Amidohydro_2"/>
    <property type="match status" value="1"/>
</dbReference>
<dbReference type="InterPro" id="IPR008146">
    <property type="entry name" value="Gln_synth_cat_dom"/>
</dbReference>
<dbReference type="Gene3D" id="3.20.20.140">
    <property type="entry name" value="Metal-dependent hydrolases"/>
    <property type="match status" value="1"/>
</dbReference>
<dbReference type="Pfam" id="PF00120">
    <property type="entry name" value="Gln-synt_C"/>
    <property type="match status" value="1"/>
</dbReference>
<dbReference type="InterPro" id="IPR014746">
    <property type="entry name" value="Gln_synth/guanido_kin_cat_dom"/>
</dbReference>
<feature type="region of interest" description="Disordered" evidence="3">
    <location>
        <begin position="1"/>
        <end position="35"/>
    </location>
</feature>